<dbReference type="EMBL" id="CP001335">
    <property type="protein sequence ID" value="ACO68201.1"/>
    <property type="molecule type" value="Genomic_DNA"/>
</dbReference>
<keyword evidence="1" id="KW-0472">Membrane</keyword>
<dbReference type="RefSeq" id="XP_002506943.1">
    <property type="nucleotide sequence ID" value="XM_002506897.1"/>
</dbReference>
<dbReference type="Proteomes" id="UP000002009">
    <property type="component" value="Chromosome 17"/>
</dbReference>
<dbReference type="eggNOG" id="ENOG502SE3K">
    <property type="taxonomic scope" value="Eukaryota"/>
</dbReference>
<feature type="transmembrane region" description="Helical" evidence="1">
    <location>
        <begin position="17"/>
        <end position="36"/>
    </location>
</feature>
<evidence type="ECO:0000256" key="1">
    <source>
        <dbReference type="SAM" id="Phobius"/>
    </source>
</evidence>
<name>C1EJK2_MICCC</name>
<dbReference type="GeneID" id="8249877"/>
<evidence type="ECO:0000313" key="3">
    <source>
        <dbReference type="Proteomes" id="UP000002009"/>
    </source>
</evidence>
<protein>
    <submittedName>
        <fullName evidence="2">Uncharacterized protein</fullName>
    </submittedName>
</protein>
<keyword evidence="1" id="KW-0812">Transmembrane</keyword>
<organism evidence="2 3">
    <name type="scientific">Micromonas commoda (strain RCC299 / NOUM17 / CCMP2709)</name>
    <name type="common">Picoplanktonic green alga</name>
    <dbReference type="NCBI Taxonomy" id="296587"/>
    <lineage>
        <taxon>Eukaryota</taxon>
        <taxon>Viridiplantae</taxon>
        <taxon>Chlorophyta</taxon>
        <taxon>Mamiellophyceae</taxon>
        <taxon>Mamiellales</taxon>
        <taxon>Mamiellaceae</taxon>
        <taxon>Micromonas</taxon>
    </lineage>
</organism>
<dbReference type="OrthoDB" id="28755at2759"/>
<keyword evidence="3" id="KW-1185">Reference proteome</keyword>
<reference evidence="2 3" key="1">
    <citation type="journal article" date="2009" name="Science">
        <title>Green evolution and dynamic adaptations revealed by genomes of the marine picoeukaryotes Micromonas.</title>
        <authorList>
            <person name="Worden A.Z."/>
            <person name="Lee J.H."/>
            <person name="Mock T."/>
            <person name="Rouze P."/>
            <person name="Simmons M.P."/>
            <person name="Aerts A.L."/>
            <person name="Allen A.E."/>
            <person name="Cuvelier M.L."/>
            <person name="Derelle E."/>
            <person name="Everett M.V."/>
            <person name="Foulon E."/>
            <person name="Grimwood J."/>
            <person name="Gundlach H."/>
            <person name="Henrissat B."/>
            <person name="Napoli C."/>
            <person name="McDonald S.M."/>
            <person name="Parker M.S."/>
            <person name="Rombauts S."/>
            <person name="Salamov A."/>
            <person name="Von Dassow P."/>
            <person name="Badger J.H."/>
            <person name="Coutinho P.M."/>
            <person name="Demir E."/>
            <person name="Dubchak I."/>
            <person name="Gentemann C."/>
            <person name="Eikrem W."/>
            <person name="Gready J.E."/>
            <person name="John U."/>
            <person name="Lanier W."/>
            <person name="Lindquist E.A."/>
            <person name="Lucas S."/>
            <person name="Mayer K.F."/>
            <person name="Moreau H."/>
            <person name="Not F."/>
            <person name="Otillar R."/>
            <person name="Panaud O."/>
            <person name="Pangilinan J."/>
            <person name="Paulsen I."/>
            <person name="Piegu B."/>
            <person name="Poliakov A."/>
            <person name="Robbens S."/>
            <person name="Schmutz J."/>
            <person name="Toulza E."/>
            <person name="Wyss T."/>
            <person name="Zelensky A."/>
            <person name="Zhou K."/>
            <person name="Armbrust E.V."/>
            <person name="Bhattacharya D."/>
            <person name="Goodenough U.W."/>
            <person name="Van de Peer Y."/>
            <person name="Grigoriev I.V."/>
        </authorList>
    </citation>
    <scope>NUCLEOTIDE SEQUENCE [LARGE SCALE GENOMIC DNA]</scope>
    <source>
        <strain evidence="3">RCC299 / NOUM17</strain>
    </source>
</reference>
<gene>
    <name evidence="2" type="ORF">MICPUN_64967</name>
</gene>
<evidence type="ECO:0000313" key="2">
    <source>
        <dbReference type="EMBL" id="ACO68201.1"/>
    </source>
</evidence>
<dbReference type="InParanoid" id="C1EJK2"/>
<accession>C1EJK2</accession>
<dbReference type="KEGG" id="mis:MICPUN_64967"/>
<sequence>MVETSHDRHGIYQRRHFFIVLCVVFTGAVCTQHFFLRALANLRPTRHSHKLLPAELQNVSGPDDTEEFSRDVTCIEPGLPRGAFHVVIAGWDFVEHFADHYLWDLGLTNALFVLYRRTRPELPPRIWKGPCGMRGQEIVMLPNRGLEASAFYDYLIKHFDNPPLGLAFLHGHAAISWHTSCESVLSRVFLYYNKVHDADEMDIPNMLTLTSKSDGRNMKPFEWFGGRKLLDGKLASSNAKRIETLNLCKAILSDISTRGNNITQFVGSAVHRPETHSCCASFVLKGAQFGQIELRVLQNLKALMMGTDVEQKVAATHCFEFIVYAMYGDDSTSVARTWYLQAEAILPKIKQTTAFVKCSRERAGHIS</sequence>
<keyword evidence="1" id="KW-1133">Transmembrane helix</keyword>
<dbReference type="AlphaFoldDB" id="C1EJK2"/>
<proteinExistence type="predicted"/>